<accession>A0A150MDC3</accession>
<name>A0A150MDC3_9BACI</name>
<gene>
    <name evidence="1" type="ORF">B4135_1253</name>
</gene>
<reference evidence="1 2" key="1">
    <citation type="submission" date="2016-01" db="EMBL/GenBank/DDBJ databases">
        <title>Draft Genome Sequences of Seven Thermophilic Sporeformers Isolated from Foods.</title>
        <authorList>
            <person name="Berendsen E.M."/>
            <person name="Wells-Bennik M.H."/>
            <person name="Krawcyk A.O."/>
            <person name="De Jong A."/>
            <person name="Holsappel S."/>
            <person name="Eijlander R.T."/>
            <person name="Kuipers O.P."/>
        </authorList>
    </citation>
    <scope>NUCLEOTIDE SEQUENCE [LARGE SCALE GENOMIC DNA]</scope>
    <source>
        <strain evidence="1 2">B4135</strain>
    </source>
</reference>
<dbReference type="AlphaFoldDB" id="A0A150MDC3"/>
<protein>
    <submittedName>
        <fullName evidence="1">Uncharacterized protein</fullName>
    </submittedName>
</protein>
<dbReference type="EMBL" id="LQYT01000010">
    <property type="protein sequence ID" value="KYD22463.1"/>
    <property type="molecule type" value="Genomic_DNA"/>
</dbReference>
<comment type="caution">
    <text evidence="1">The sequence shown here is derived from an EMBL/GenBank/DDBJ whole genome shotgun (WGS) entry which is preliminary data.</text>
</comment>
<proteinExistence type="predicted"/>
<sequence length="40" mass="4996">MLKLWLIFEKNYFDSAKLFPFFFFSSTIKVFKRFLTQQHT</sequence>
<organism evidence="1 2">
    <name type="scientific">Caldibacillus debilis</name>
    <dbReference type="NCBI Taxonomy" id="301148"/>
    <lineage>
        <taxon>Bacteria</taxon>
        <taxon>Bacillati</taxon>
        <taxon>Bacillota</taxon>
        <taxon>Bacilli</taxon>
        <taxon>Bacillales</taxon>
        <taxon>Bacillaceae</taxon>
        <taxon>Caldibacillus</taxon>
    </lineage>
</organism>
<dbReference type="Proteomes" id="UP000075683">
    <property type="component" value="Unassembled WGS sequence"/>
</dbReference>
<evidence type="ECO:0000313" key="2">
    <source>
        <dbReference type="Proteomes" id="UP000075683"/>
    </source>
</evidence>
<evidence type="ECO:0000313" key="1">
    <source>
        <dbReference type="EMBL" id="KYD22463.1"/>
    </source>
</evidence>